<dbReference type="PANTHER" id="PTHR37810">
    <property type="entry name" value="IMMUNITY PROTEIN SDPI"/>
    <property type="match status" value="1"/>
</dbReference>
<dbReference type="RefSeq" id="WP_262168354.1">
    <property type="nucleotide sequence ID" value="NZ_CP104965.1"/>
</dbReference>
<keyword evidence="1" id="KW-1133">Transmembrane helix</keyword>
<dbReference type="Proteomes" id="UP001061862">
    <property type="component" value="Chromosome"/>
</dbReference>
<name>A0ABY6CD46_9HYPH</name>
<gene>
    <name evidence="2" type="ORF">N8A98_21445</name>
</gene>
<dbReference type="InterPro" id="IPR025962">
    <property type="entry name" value="SdpI/YhfL"/>
</dbReference>
<feature type="transmembrane region" description="Helical" evidence="1">
    <location>
        <begin position="186"/>
        <end position="209"/>
    </location>
</feature>
<reference evidence="2 3" key="1">
    <citation type="submission" date="2022-09" db="EMBL/GenBank/DDBJ databases">
        <title>Interaction between co-microsymbionts with complementary sets of symbiotic genes in legume-rhizobium systems.</title>
        <authorList>
            <person name="Safronova V."/>
            <person name="Sazanova A."/>
            <person name="Afonin A."/>
            <person name="Chirak E."/>
        </authorList>
    </citation>
    <scope>NUCLEOTIDE SEQUENCE [LARGE SCALE GENOMIC DNA]</scope>
    <source>
        <strain evidence="2 3">A18/4-1</strain>
    </source>
</reference>
<dbReference type="EMBL" id="CP104965">
    <property type="protein sequence ID" value="UXN69743.1"/>
    <property type="molecule type" value="Genomic_DNA"/>
</dbReference>
<dbReference type="Pfam" id="PF13630">
    <property type="entry name" value="SdpI"/>
    <property type="match status" value="1"/>
</dbReference>
<evidence type="ECO:0000313" key="3">
    <source>
        <dbReference type="Proteomes" id="UP001061862"/>
    </source>
</evidence>
<organism evidence="2 3">
    <name type="scientific">Devosia neptuniae</name>
    <dbReference type="NCBI Taxonomy" id="191302"/>
    <lineage>
        <taxon>Bacteria</taxon>
        <taxon>Pseudomonadati</taxon>
        <taxon>Pseudomonadota</taxon>
        <taxon>Alphaproteobacteria</taxon>
        <taxon>Hyphomicrobiales</taxon>
        <taxon>Devosiaceae</taxon>
        <taxon>Devosia</taxon>
    </lineage>
</organism>
<feature type="transmembrane region" description="Helical" evidence="1">
    <location>
        <begin position="89"/>
        <end position="108"/>
    </location>
</feature>
<protein>
    <submittedName>
        <fullName evidence="2">SdpI family protein</fullName>
    </submittedName>
</protein>
<feature type="transmembrane region" description="Helical" evidence="1">
    <location>
        <begin position="158"/>
        <end position="180"/>
    </location>
</feature>
<evidence type="ECO:0000256" key="1">
    <source>
        <dbReference type="SAM" id="Phobius"/>
    </source>
</evidence>
<keyword evidence="1" id="KW-0472">Membrane</keyword>
<keyword evidence="1" id="KW-0812">Transmembrane</keyword>
<evidence type="ECO:0000313" key="2">
    <source>
        <dbReference type="EMBL" id="UXN69743.1"/>
    </source>
</evidence>
<sequence length="212" mass="22947">MQRLVTRFHLLLLAVTIAITGVGFLRVPADFAYPAHWSGSYADWLWPRDLALPVAPLIEVLILAAFFLLGRLLSKNHFAKVQHILDPALTLLLAVVTAIQLGLLVIGIGSDIDLVRLTGAGLGIVLLILGIVFFEAERHTYAGLRMPWPIVSDRAWKLVHRIVGIACGLTGAVLLALAWFDPGLGLLITAYAVTLVLLPAIAGLATILCRRL</sequence>
<accession>A0ABY6CD46</accession>
<feature type="transmembrane region" description="Helical" evidence="1">
    <location>
        <begin position="114"/>
        <end position="137"/>
    </location>
</feature>
<feature type="transmembrane region" description="Helical" evidence="1">
    <location>
        <begin position="50"/>
        <end position="69"/>
    </location>
</feature>
<dbReference type="PANTHER" id="PTHR37810:SF5">
    <property type="entry name" value="IMMUNITY PROTEIN SDPI"/>
    <property type="match status" value="1"/>
</dbReference>
<keyword evidence="3" id="KW-1185">Reference proteome</keyword>
<proteinExistence type="predicted"/>